<sequence>MQSDLEHFFGTLAKRCKKDELNLKSITMVQLPDVPKPSFIPGENSFDDSSVHGSPVNANGMKENFTNGGYTVKKEHSYAHNEDDLAKSPHDSPFVRSTAESPSNEFSTAPFAKSSEADA</sequence>
<protein>
    <submittedName>
        <fullName evidence="2">Uncharacterized protein</fullName>
    </submittedName>
</protein>
<comment type="caution">
    <text evidence="2">The sequence shown here is derived from an EMBL/GenBank/DDBJ whole genome shotgun (WGS) entry which is preliminary data.</text>
</comment>
<name>A0A9D4VV06_PEA</name>
<evidence type="ECO:0000256" key="1">
    <source>
        <dbReference type="SAM" id="MobiDB-lite"/>
    </source>
</evidence>
<reference evidence="2 3" key="1">
    <citation type="journal article" date="2022" name="Nat. Genet.">
        <title>Improved pea reference genome and pan-genome highlight genomic features and evolutionary characteristics.</title>
        <authorList>
            <person name="Yang T."/>
            <person name="Liu R."/>
            <person name="Luo Y."/>
            <person name="Hu S."/>
            <person name="Wang D."/>
            <person name="Wang C."/>
            <person name="Pandey M.K."/>
            <person name="Ge S."/>
            <person name="Xu Q."/>
            <person name="Li N."/>
            <person name="Li G."/>
            <person name="Huang Y."/>
            <person name="Saxena R.K."/>
            <person name="Ji Y."/>
            <person name="Li M."/>
            <person name="Yan X."/>
            <person name="He Y."/>
            <person name="Liu Y."/>
            <person name="Wang X."/>
            <person name="Xiang C."/>
            <person name="Varshney R.K."/>
            <person name="Ding H."/>
            <person name="Gao S."/>
            <person name="Zong X."/>
        </authorList>
    </citation>
    <scope>NUCLEOTIDE SEQUENCE [LARGE SCALE GENOMIC DNA]</scope>
    <source>
        <strain evidence="2 3">cv. Zhongwan 6</strain>
    </source>
</reference>
<dbReference type="Proteomes" id="UP001058974">
    <property type="component" value="Chromosome 7"/>
</dbReference>
<evidence type="ECO:0000313" key="3">
    <source>
        <dbReference type="Proteomes" id="UP001058974"/>
    </source>
</evidence>
<accession>A0A9D4VV06</accession>
<gene>
    <name evidence="2" type="ORF">KIW84_074853</name>
</gene>
<dbReference type="AlphaFoldDB" id="A0A9D4VV06"/>
<feature type="compositionally biased region" description="Basic and acidic residues" evidence="1">
    <location>
        <begin position="72"/>
        <end position="90"/>
    </location>
</feature>
<dbReference type="Gramene" id="Psat07G0485300-T1">
    <property type="protein sequence ID" value="KAI5389359.1"/>
    <property type="gene ID" value="KIW84_074853"/>
</dbReference>
<proteinExistence type="predicted"/>
<feature type="compositionally biased region" description="Polar residues" evidence="1">
    <location>
        <begin position="98"/>
        <end position="107"/>
    </location>
</feature>
<feature type="region of interest" description="Disordered" evidence="1">
    <location>
        <begin position="33"/>
        <end position="119"/>
    </location>
</feature>
<organism evidence="2 3">
    <name type="scientific">Pisum sativum</name>
    <name type="common">Garden pea</name>
    <name type="synonym">Lathyrus oleraceus</name>
    <dbReference type="NCBI Taxonomy" id="3888"/>
    <lineage>
        <taxon>Eukaryota</taxon>
        <taxon>Viridiplantae</taxon>
        <taxon>Streptophyta</taxon>
        <taxon>Embryophyta</taxon>
        <taxon>Tracheophyta</taxon>
        <taxon>Spermatophyta</taxon>
        <taxon>Magnoliopsida</taxon>
        <taxon>eudicotyledons</taxon>
        <taxon>Gunneridae</taxon>
        <taxon>Pentapetalae</taxon>
        <taxon>rosids</taxon>
        <taxon>fabids</taxon>
        <taxon>Fabales</taxon>
        <taxon>Fabaceae</taxon>
        <taxon>Papilionoideae</taxon>
        <taxon>50 kb inversion clade</taxon>
        <taxon>NPAAA clade</taxon>
        <taxon>Hologalegina</taxon>
        <taxon>IRL clade</taxon>
        <taxon>Fabeae</taxon>
        <taxon>Lathyrus</taxon>
    </lineage>
</organism>
<dbReference type="EMBL" id="JAMSHJ010000007">
    <property type="protein sequence ID" value="KAI5389359.1"/>
    <property type="molecule type" value="Genomic_DNA"/>
</dbReference>
<keyword evidence="3" id="KW-1185">Reference proteome</keyword>
<evidence type="ECO:0000313" key="2">
    <source>
        <dbReference type="EMBL" id="KAI5389359.1"/>
    </source>
</evidence>